<dbReference type="CDD" id="cd00009">
    <property type="entry name" value="AAA"/>
    <property type="match status" value="3"/>
</dbReference>
<dbReference type="Pfam" id="PF17867">
    <property type="entry name" value="AAA_lid_7"/>
    <property type="match status" value="1"/>
</dbReference>
<dbReference type="InterPro" id="IPR040848">
    <property type="entry name" value="AAA_lid_7"/>
</dbReference>
<dbReference type="GO" id="GO:0005654">
    <property type="term" value="C:nucleoplasm"/>
    <property type="evidence" value="ECO:0007669"/>
    <property type="project" value="UniProtKB-SubCell"/>
</dbReference>
<evidence type="ECO:0000256" key="2">
    <source>
        <dbReference type="ARBA" id="ARBA00004642"/>
    </source>
</evidence>
<dbReference type="EMBL" id="JARGDH010000006">
    <property type="protein sequence ID" value="KAL0265582.1"/>
    <property type="molecule type" value="Genomic_DNA"/>
</dbReference>
<dbReference type="GO" id="GO:0005524">
    <property type="term" value="F:ATP binding"/>
    <property type="evidence" value="ECO:0007669"/>
    <property type="project" value="UniProtKB-KW"/>
</dbReference>
<feature type="domain" description="AAA+ ATPase" evidence="10">
    <location>
        <begin position="1048"/>
        <end position="1194"/>
    </location>
</feature>
<dbReference type="GO" id="GO:0005730">
    <property type="term" value="C:nucleolus"/>
    <property type="evidence" value="ECO:0007669"/>
    <property type="project" value="UniProtKB-SubCell"/>
</dbReference>
<dbReference type="GO" id="GO:0000027">
    <property type="term" value="P:ribosomal large subunit assembly"/>
    <property type="evidence" value="ECO:0007669"/>
    <property type="project" value="TreeGrafter"/>
</dbReference>
<comment type="subcellular location">
    <subcellularLocation>
        <location evidence="1">Nucleus</location>
        <location evidence="1">Nucleolus</location>
    </subcellularLocation>
    <subcellularLocation>
        <location evidence="2">Nucleus</location>
        <location evidence="2">Nucleoplasm</location>
    </subcellularLocation>
</comment>
<dbReference type="FunFam" id="3.40.50.300:FF:000142">
    <property type="entry name" value="Midasin"/>
    <property type="match status" value="3"/>
</dbReference>
<keyword evidence="6" id="KW-0067">ATP-binding</keyword>
<dbReference type="GO" id="GO:0030687">
    <property type="term" value="C:preribosome, large subunit precursor"/>
    <property type="evidence" value="ECO:0007669"/>
    <property type="project" value="TreeGrafter"/>
</dbReference>
<dbReference type="SMART" id="SM00382">
    <property type="entry name" value="AAA"/>
    <property type="match status" value="4"/>
</dbReference>
<dbReference type="InterPro" id="IPR027417">
    <property type="entry name" value="P-loop_NTPase"/>
</dbReference>
<keyword evidence="8" id="KW-0539">Nucleus</keyword>
<evidence type="ECO:0000256" key="3">
    <source>
        <dbReference type="ARBA" id="ARBA00007188"/>
    </source>
</evidence>
<organism evidence="11">
    <name type="scientific">Menopon gallinae</name>
    <name type="common">poultry shaft louse</name>
    <dbReference type="NCBI Taxonomy" id="328185"/>
    <lineage>
        <taxon>Eukaryota</taxon>
        <taxon>Metazoa</taxon>
        <taxon>Ecdysozoa</taxon>
        <taxon>Arthropoda</taxon>
        <taxon>Hexapoda</taxon>
        <taxon>Insecta</taxon>
        <taxon>Pterygota</taxon>
        <taxon>Neoptera</taxon>
        <taxon>Paraneoptera</taxon>
        <taxon>Psocodea</taxon>
        <taxon>Troctomorpha</taxon>
        <taxon>Phthiraptera</taxon>
        <taxon>Amblycera</taxon>
        <taxon>Menoponidae</taxon>
        <taxon>Menopon</taxon>
    </lineage>
</organism>
<dbReference type="InterPro" id="IPR011704">
    <property type="entry name" value="ATPase_dyneun-rel_AAA"/>
</dbReference>
<keyword evidence="7" id="KW-0143">Chaperone</keyword>
<evidence type="ECO:0000256" key="4">
    <source>
        <dbReference type="ARBA" id="ARBA00017143"/>
    </source>
</evidence>
<dbReference type="Pfam" id="PF07728">
    <property type="entry name" value="AAA_5"/>
    <property type="match status" value="5"/>
</dbReference>
<evidence type="ECO:0000256" key="5">
    <source>
        <dbReference type="ARBA" id="ARBA00022741"/>
    </source>
</evidence>
<evidence type="ECO:0000313" key="11">
    <source>
        <dbReference type="EMBL" id="KAL0265582.1"/>
    </source>
</evidence>
<comment type="similarity">
    <text evidence="3">Belongs to the midasin family.</text>
</comment>
<evidence type="ECO:0000259" key="10">
    <source>
        <dbReference type="SMART" id="SM00382"/>
    </source>
</evidence>
<comment type="caution">
    <text evidence="11">The sequence shown here is derived from an EMBL/GenBank/DDBJ whole genome shotgun (WGS) entry which is preliminary data.</text>
</comment>
<feature type="region of interest" description="Disordered" evidence="9">
    <location>
        <begin position="2181"/>
        <end position="2307"/>
    </location>
</feature>
<dbReference type="Gene3D" id="3.40.50.300">
    <property type="entry name" value="P-loop containing nucleotide triphosphate hydrolases"/>
    <property type="match status" value="5"/>
</dbReference>
<dbReference type="PANTHER" id="PTHR48103:SF2">
    <property type="entry name" value="MIDASIN"/>
    <property type="match status" value="1"/>
</dbReference>
<dbReference type="InterPro" id="IPR025662">
    <property type="entry name" value="Sigma_54_int_dom_ATP-bd_1"/>
</dbReference>
<evidence type="ECO:0000256" key="6">
    <source>
        <dbReference type="ARBA" id="ARBA00022840"/>
    </source>
</evidence>
<gene>
    <name evidence="11" type="ORF">PYX00_011294</name>
</gene>
<feature type="compositionally biased region" description="Basic and acidic residues" evidence="9">
    <location>
        <begin position="2245"/>
        <end position="2260"/>
    </location>
</feature>
<accession>A0AAW2H7A4</accession>
<dbReference type="PANTHER" id="PTHR48103">
    <property type="entry name" value="MIDASIN-RELATED"/>
    <property type="match status" value="1"/>
</dbReference>
<dbReference type="GO" id="GO:0000055">
    <property type="term" value="P:ribosomal large subunit export from nucleus"/>
    <property type="evidence" value="ECO:0007669"/>
    <property type="project" value="TreeGrafter"/>
</dbReference>
<name>A0AAW2H7A4_9NEOP</name>
<feature type="domain" description="AAA+ ATPase" evidence="10">
    <location>
        <begin position="462"/>
        <end position="619"/>
    </location>
</feature>
<dbReference type="PROSITE" id="PS00675">
    <property type="entry name" value="SIGMA54_INTERACT_1"/>
    <property type="match status" value="1"/>
</dbReference>
<feature type="domain" description="AAA+ ATPase" evidence="10">
    <location>
        <begin position="757"/>
        <end position="903"/>
    </location>
</feature>
<sequence length="2605" mass="293793">MDNDACAACVEDYGTQRELLEVLVRIGITPVVCGEFGRTRFIMTCFPQAQFKIIDAREIDELKSLERSYELVDGFLHEGPGLVASEWVIIRNVDYNLSVVPVIRQYKGKFFFTARKGISMKNCQNMHLTYGRMLVDTLFADSHVRALVGNMFGDIDRRVFNMLLRLHKRLRDVNGMTLENRLKVYHAIKVVCLSHAERGESAGREEALREALCLSGQAVVQYEDTVFDYAGDTGSGKTSLVEYVAKSVHGRGLWIINLSSDTEVSDLVGSYQVVGDCRGGGDCSTVRFEFREGMFSRALRSGEWVLLDEINLAPREVLDFLDAKLESCSTPVFGCMNAGDVGKKEYEGLGFTKIAVSSDLCASDLNEMCSLYGQEMHLEALSGVKCNKRELVRVLEMLRTGFDAYSVFRLVFNDRAPETPRARASKGTKAAKHMQSAGSIHGYVVTEQLQEVVDSVELAIKGALPVLLQGETSTGKTSLVRALAARHGVRLVRINNHEHTEASDYFGSYGALGPREIRQSRSAEHAEGAVRIGFREGLLASAIREGHWVLLDELNLAPSDVLEVLNRVLDRKGFFCPLRHVTVPPHPMFRIFATQNLGYAGRKMLSRALKSRFVVLSLAPKDEGEMATILSAFLPKSFVKKMIGVYLGLRLERNFDQLVTLRDLFRWGGRRLETVGDVCNEGLMLLRERLRTDSDRSVVDRVFTHVFGTGAIDAYERSLVERFEQMAGRAGAALDSGFMFTASFKRLLVLLVSAWNSKEPVLLVGDTGTGKSRMVEAAALLIQRPTVTISMHGSADNTDFVGAHSFSGGVKWKDGPLLRAMRKGAVLIIDEINLAEASVLERLNSVLERERELVVPEIGEEIRASEHFLVAACMNPGDDAGKKELSAALRNRFTEIYFEVGEREVKELAIMLLDAKFRFLSSSGGCSQGKPAEHDIRRTENLLGCFRQEFRESQALSVRRMELVVDFICRKVFGGFEGIIHGEDTMDPREVFQEAVSLDSFYRGGTLVDDCMLGVHPYYIPKVGTASFNFRTPTMQRNLLRILRALGMKRGVMLEGEPGTGKTSIITSIAKVIGKKALRINLSDQTEFSDLTGTYLPTQAGIEFVKGPMIRYLEEGHWVILDEVNLCSQSVIEGLNSILDFRGTLDTTEFFFRLHAESRIFCTLNPADRSNRRKTLPGSFVDRFIKIEVESLNETDIRMILEGMFPNPVVLPTLREAIKVNMIGRNYYLKERVSYLCSTDMQGPDAEHCAVQGRPGHVMKIGMASLHPADTERYVVIHSHVGSLETLARCYSLRLPAILTGFGALCALEFVSSSPAVEIQLHRESDVSDILGQYVKTRANAFEWEDSKLVASLKKGHTVVLRNPEQVEKCILDRLNSLFEGERTLLLHEKGVDMDVRIHPDAFLALLCDDLDLSPALVDRCVVIRFSSVLNWIDIQKLFFAAKARTCREAARRIRVQAERMSLSEKAELLCTDVPDIETLELDLRKFSALDILPGYLSGMLPNVLDEVHIRGLFRTPPLALDSSELAVRNDASYSEVVGLYREIAMEFEPLSTDEEKVRRLSGLCRFTGVQRTLVFLKHSNLSFVSKCPRSVKELKIFFIRSFRGRTLGDYRTLHLLCDLFARLKETTLDFSFNPRLFRLEIDPRRTFYVHKKEQLIEFYNRESRRLEDIFVDFYKYGVSPECGETVSPSDAYSAFRRSVHKMELEMQRLSTSRDYRGFVSNLGSYNFKTELPEFDDLLTYYKVHMLEERVQRCEPCGNDTVSSEVLSLMLIREGVSHVLRKVELDALGFEFCKAFYMREVHGKIPRDSLGRLIFEMLCMSREVPLAPGSRWESVGLAAEEVLTDRELTLCLKSIFPAHMSIRLFNRNERRIFLTREYVDNFDISEHLDKSIFSYPEDIVTDRRVKKSLYSCADTVVDYKMFIPLVLFDFSIDLLRRYLLDTNISEFLHRLSFMESFVCMENRGTGIEKTTKVYNVSLQYKIFEIAKQQAQIRERSRIKAFLVQETCSQLRSVTFSEPDANKDSACPLTHGDCERHAREYYQVPVSGITCSQRCLSLYADVLGEISKLSPKEGTGLQLLDLATGLDQWQKHILAAVNSFKVPQVTREEILSLYYARLPRSCYSAEEIGVAKVVYLATVHELETPILFLVLCVLHCPSVQFAYLLFKLINAVYREDVSGGGTLKSGVREGAEPVPSADDAESKERQDSSGDESEDGHSESACEGDFNENQSEDASCYAEPESSGEEDLHHDSATSSERPDETLCSEPLGSEAGASNTEEDCTEASGECSEGNSDMVDSGGECSGKSEDCMEAGACDEESRDADVADEPQPLQALAEYSAGQAEENNEQLCEEAENYVSRVLDRERDGEIMAERDVEEDAVLSMKQERVRARELFCLLRNILEENKRGKYRGDFKSGKKLNMKRIAAFVASGYRRDKIWMKRARNAKREYAIRLFIDNSKSMARYDIVDRLSLIYSHLESAFGMLEIRLELFRFGRTCVETALGDLDFKDLETNIDWITSYRTGVNLVLTDGVFQTPVYSQNTLLLLIDRHGIREMKKVVLKDGLLVTRRYLDTLEMRYCVLDDLGCLESHFVAALKELLRSCAHEA</sequence>
<reference evidence="11" key="1">
    <citation type="journal article" date="2024" name="Gigascience">
        <title>Chromosome-level genome of the poultry shaft louse Menopon gallinae provides insight into the host-switching and adaptive evolution of parasitic lice.</title>
        <authorList>
            <person name="Xu Y."/>
            <person name="Ma L."/>
            <person name="Liu S."/>
            <person name="Liang Y."/>
            <person name="Liu Q."/>
            <person name="He Z."/>
            <person name="Tian L."/>
            <person name="Duan Y."/>
            <person name="Cai W."/>
            <person name="Li H."/>
            <person name="Song F."/>
        </authorList>
    </citation>
    <scope>NUCLEOTIDE SEQUENCE</scope>
    <source>
        <strain evidence="11">Cailab_2023a</strain>
    </source>
</reference>
<evidence type="ECO:0000256" key="9">
    <source>
        <dbReference type="SAM" id="MobiDB-lite"/>
    </source>
</evidence>
<protein>
    <recommendedName>
        <fullName evidence="4">Midasin</fullName>
    </recommendedName>
</protein>
<dbReference type="SUPFAM" id="SSF52540">
    <property type="entry name" value="P-loop containing nucleoside triphosphate hydrolases"/>
    <property type="match status" value="4"/>
</dbReference>
<feature type="domain" description="AAA+ ATPase" evidence="10">
    <location>
        <begin position="223"/>
        <end position="360"/>
    </location>
</feature>
<dbReference type="GO" id="GO:0016887">
    <property type="term" value="F:ATP hydrolysis activity"/>
    <property type="evidence" value="ECO:0007669"/>
    <property type="project" value="InterPro"/>
</dbReference>
<dbReference type="InterPro" id="IPR003593">
    <property type="entry name" value="AAA+_ATPase"/>
</dbReference>
<keyword evidence="5" id="KW-0547">Nucleotide-binding</keyword>
<evidence type="ECO:0000256" key="7">
    <source>
        <dbReference type="ARBA" id="ARBA00023186"/>
    </source>
</evidence>
<evidence type="ECO:0000256" key="8">
    <source>
        <dbReference type="ARBA" id="ARBA00023242"/>
    </source>
</evidence>
<evidence type="ECO:0000256" key="1">
    <source>
        <dbReference type="ARBA" id="ARBA00004604"/>
    </source>
</evidence>
<proteinExistence type="inferred from homology"/>